<keyword evidence="2" id="KW-0645">Protease</keyword>
<reference evidence="6 7" key="1">
    <citation type="submission" date="2019-02" db="EMBL/GenBank/DDBJ databases">
        <title>Deep-cultivation of Planctomycetes and their phenomic and genomic characterization uncovers novel biology.</title>
        <authorList>
            <person name="Wiegand S."/>
            <person name="Jogler M."/>
            <person name="Boedeker C."/>
            <person name="Pinto D."/>
            <person name="Vollmers J."/>
            <person name="Rivas-Marin E."/>
            <person name="Kohn T."/>
            <person name="Peeters S.H."/>
            <person name="Heuer A."/>
            <person name="Rast P."/>
            <person name="Oberbeckmann S."/>
            <person name="Bunk B."/>
            <person name="Jeske O."/>
            <person name="Meyerdierks A."/>
            <person name="Storesund J.E."/>
            <person name="Kallscheuer N."/>
            <person name="Luecker S."/>
            <person name="Lage O.M."/>
            <person name="Pohl T."/>
            <person name="Merkel B.J."/>
            <person name="Hornburger P."/>
            <person name="Mueller R.-W."/>
            <person name="Bruemmer F."/>
            <person name="Labrenz M."/>
            <person name="Spormann A.M."/>
            <person name="Op Den Camp H."/>
            <person name="Overmann J."/>
            <person name="Amann R."/>
            <person name="Jetten M.S.M."/>
            <person name="Mascher T."/>
            <person name="Medema M.H."/>
            <person name="Devos D.P."/>
            <person name="Kaster A.-K."/>
            <person name="Ovreas L."/>
            <person name="Rohde M."/>
            <person name="Galperin M.Y."/>
            <person name="Jogler C."/>
        </authorList>
    </citation>
    <scope>NUCLEOTIDE SEQUENCE [LARGE SCALE GENOMIC DNA]</scope>
    <source>
        <strain evidence="6 7">Pan14r</strain>
    </source>
</reference>
<dbReference type="GO" id="GO:0006508">
    <property type="term" value="P:proteolysis"/>
    <property type="evidence" value="ECO:0007669"/>
    <property type="project" value="UniProtKB-KW"/>
</dbReference>
<dbReference type="PANTHER" id="PTHR42987:SF4">
    <property type="entry name" value="PROTEASE SOHB-RELATED"/>
    <property type="match status" value="1"/>
</dbReference>
<comment type="caution">
    <text evidence="6">The sequence shown here is derived from an EMBL/GenBank/DDBJ whole genome shotgun (WGS) entry which is preliminary data.</text>
</comment>
<dbReference type="Proteomes" id="UP000317238">
    <property type="component" value="Unassembled WGS sequence"/>
</dbReference>
<name>A0A5C5Y5J1_9PLAN</name>
<comment type="similarity">
    <text evidence="1">Belongs to the peptidase S49 family.</text>
</comment>
<evidence type="ECO:0000256" key="3">
    <source>
        <dbReference type="ARBA" id="ARBA00022801"/>
    </source>
</evidence>
<dbReference type="GO" id="GO:0008236">
    <property type="term" value="F:serine-type peptidase activity"/>
    <property type="evidence" value="ECO:0007669"/>
    <property type="project" value="UniProtKB-KW"/>
</dbReference>
<keyword evidence="7" id="KW-1185">Reference proteome</keyword>
<feature type="domain" description="Peptidase S49" evidence="5">
    <location>
        <begin position="158"/>
        <end position="312"/>
    </location>
</feature>
<dbReference type="EC" id="3.4.21.-" evidence="6"/>
<gene>
    <name evidence="6" type="primary">sppA</name>
    <name evidence="6" type="ORF">Pan14r_33160</name>
</gene>
<dbReference type="PROSITE" id="PS51257">
    <property type="entry name" value="PROKAR_LIPOPROTEIN"/>
    <property type="match status" value="1"/>
</dbReference>
<evidence type="ECO:0000259" key="5">
    <source>
        <dbReference type="Pfam" id="PF01343"/>
    </source>
</evidence>
<accession>A0A5C5Y5J1</accession>
<dbReference type="CDD" id="cd07023">
    <property type="entry name" value="S49_Sppa_N_C"/>
    <property type="match status" value="1"/>
</dbReference>
<dbReference type="AlphaFoldDB" id="A0A5C5Y5J1"/>
<dbReference type="SUPFAM" id="SSF52096">
    <property type="entry name" value="ClpP/crotonase"/>
    <property type="match status" value="1"/>
</dbReference>
<dbReference type="Gene3D" id="3.90.226.10">
    <property type="entry name" value="2-enoyl-CoA Hydratase, Chain A, domain 1"/>
    <property type="match status" value="1"/>
</dbReference>
<evidence type="ECO:0000256" key="4">
    <source>
        <dbReference type="ARBA" id="ARBA00022825"/>
    </source>
</evidence>
<keyword evidence="4" id="KW-0720">Serine protease</keyword>
<dbReference type="InterPro" id="IPR029045">
    <property type="entry name" value="ClpP/crotonase-like_dom_sf"/>
</dbReference>
<dbReference type="Pfam" id="PF01343">
    <property type="entry name" value="Peptidase_S49"/>
    <property type="match status" value="1"/>
</dbReference>
<evidence type="ECO:0000313" key="7">
    <source>
        <dbReference type="Proteomes" id="UP000317238"/>
    </source>
</evidence>
<dbReference type="InterPro" id="IPR047272">
    <property type="entry name" value="S49_SppA_C"/>
</dbReference>
<proteinExistence type="inferred from homology"/>
<protein>
    <submittedName>
        <fullName evidence="6">Putative signal peptide peptidase SppA</fullName>
        <ecNumber evidence="6">3.4.21.-</ecNumber>
    </submittedName>
</protein>
<sequence length="374" mass="39979">MRQFRVLTCLLILLFGGCMHRPFPVAMRGMIGGRMQMDGNMNVSGRTAVDGTMTMNGDLVTKVKADNTASALSSVVVQGSSDSRTTKIAVIELDGLLVNRNLGGVGSLAENPVALFREKIRHLEQDPTVDAVVLRIDSPGGGVTAAEMIGHDLHRFRQRTGIPVVACLMTHGAGAAYYVATHCDAVIAHGTSVVGGIGVILNLYNMEDALGQYNIIAIPVKSGSQIDAGSPVRTMSEDERATLQQMADSFHQMFVDQVKQARPALAGPSGGTVDDWFDGRVVTGSQAAQAGLVDQTGFIDDAITMAGDLAGIDTDACSVIMLRRDNDRAFTPLDITPVRSQIGSLLPIQVPGLDRSELPTFMYLWQIEPKFSHP</sequence>
<evidence type="ECO:0000256" key="1">
    <source>
        <dbReference type="ARBA" id="ARBA00008683"/>
    </source>
</evidence>
<dbReference type="PANTHER" id="PTHR42987">
    <property type="entry name" value="PEPTIDASE S49"/>
    <property type="match status" value="1"/>
</dbReference>
<dbReference type="InterPro" id="IPR002142">
    <property type="entry name" value="Peptidase_S49"/>
</dbReference>
<evidence type="ECO:0000313" key="6">
    <source>
        <dbReference type="EMBL" id="TWT71006.1"/>
    </source>
</evidence>
<dbReference type="EMBL" id="SJPL01000001">
    <property type="protein sequence ID" value="TWT71006.1"/>
    <property type="molecule type" value="Genomic_DNA"/>
</dbReference>
<organism evidence="6 7">
    <name type="scientific">Crateriforma conspicua</name>
    <dbReference type="NCBI Taxonomy" id="2527996"/>
    <lineage>
        <taxon>Bacteria</taxon>
        <taxon>Pseudomonadati</taxon>
        <taxon>Planctomycetota</taxon>
        <taxon>Planctomycetia</taxon>
        <taxon>Planctomycetales</taxon>
        <taxon>Planctomycetaceae</taxon>
        <taxon>Crateriforma</taxon>
    </lineage>
</organism>
<keyword evidence="3 6" id="KW-0378">Hydrolase</keyword>
<evidence type="ECO:0000256" key="2">
    <source>
        <dbReference type="ARBA" id="ARBA00022670"/>
    </source>
</evidence>